<keyword evidence="1" id="KW-0472">Membrane</keyword>
<keyword evidence="3" id="KW-1185">Reference proteome</keyword>
<name>A0ABD3NI85_9STRA</name>
<dbReference type="AlphaFoldDB" id="A0ABD3NI85"/>
<feature type="transmembrane region" description="Helical" evidence="1">
    <location>
        <begin position="6"/>
        <end position="29"/>
    </location>
</feature>
<keyword evidence="1" id="KW-0812">Transmembrane</keyword>
<evidence type="ECO:0000256" key="1">
    <source>
        <dbReference type="SAM" id="Phobius"/>
    </source>
</evidence>
<reference evidence="2 3" key="1">
    <citation type="submission" date="2024-10" db="EMBL/GenBank/DDBJ databases">
        <title>Updated reference genomes for cyclostephanoid diatoms.</title>
        <authorList>
            <person name="Roberts W.R."/>
            <person name="Alverson A.J."/>
        </authorList>
    </citation>
    <scope>NUCLEOTIDE SEQUENCE [LARGE SCALE GENOMIC DNA]</scope>
    <source>
        <strain evidence="2 3">AJA010-31</strain>
    </source>
</reference>
<proteinExistence type="predicted"/>
<dbReference type="EMBL" id="JALLPJ020001162">
    <property type="protein sequence ID" value="KAL3775244.1"/>
    <property type="molecule type" value="Genomic_DNA"/>
</dbReference>
<keyword evidence="1" id="KW-1133">Transmembrane helix</keyword>
<dbReference type="SUPFAM" id="SSF82199">
    <property type="entry name" value="SET domain"/>
    <property type="match status" value="1"/>
</dbReference>
<dbReference type="Gene3D" id="3.90.1410.10">
    <property type="entry name" value="set domain protein methyltransferase, domain 1"/>
    <property type="match status" value="1"/>
</dbReference>
<dbReference type="InterPro" id="IPR046341">
    <property type="entry name" value="SET_dom_sf"/>
</dbReference>
<evidence type="ECO:0000313" key="3">
    <source>
        <dbReference type="Proteomes" id="UP001530400"/>
    </source>
</evidence>
<evidence type="ECO:0000313" key="2">
    <source>
        <dbReference type="EMBL" id="KAL3775244.1"/>
    </source>
</evidence>
<gene>
    <name evidence="2" type="ORF">ACHAWO_012995</name>
</gene>
<protein>
    <submittedName>
        <fullName evidence="2">Uncharacterized protein</fullName>
    </submittedName>
</protein>
<accession>A0ABD3NI85</accession>
<organism evidence="2 3">
    <name type="scientific">Cyclotella atomus</name>
    <dbReference type="NCBI Taxonomy" id="382360"/>
    <lineage>
        <taxon>Eukaryota</taxon>
        <taxon>Sar</taxon>
        <taxon>Stramenopiles</taxon>
        <taxon>Ochrophyta</taxon>
        <taxon>Bacillariophyta</taxon>
        <taxon>Coscinodiscophyceae</taxon>
        <taxon>Thalassiosirophycidae</taxon>
        <taxon>Stephanodiscales</taxon>
        <taxon>Stephanodiscaceae</taxon>
        <taxon>Cyclotella</taxon>
    </lineage>
</organism>
<comment type="caution">
    <text evidence="2">The sequence shown here is derived from an EMBL/GenBank/DDBJ whole genome shotgun (WGS) entry which is preliminary data.</text>
</comment>
<sequence>MLSSTTLLNTVIFTKLSLNTTFAILSLLLSPSYSYYYSRTALSSSTTTSQTLNNYSLIDWLISSGCNPSLQHSVRIDTNELGVRGLFAQQDIAKDEVIFDLPNGLALEVGHTLKDGASGSYLIGRDLDGVDCESWDKETIYDVYQAFILLNRKQERKWDSYICNLQQEPVGHESGLTPDFWPNDLIKELEIPYPLTVFY</sequence>
<dbReference type="Proteomes" id="UP001530400">
    <property type="component" value="Unassembled WGS sequence"/>
</dbReference>